<dbReference type="Ensembl" id="ENSPNYT00000014424.1">
    <property type="protein sequence ID" value="ENSPNYP00000014073.1"/>
    <property type="gene ID" value="ENSPNYG00000010690.1"/>
</dbReference>
<dbReference type="AlphaFoldDB" id="A0A3B4FWV2"/>
<reference evidence="4" key="1">
    <citation type="submission" date="2023-09" db="UniProtKB">
        <authorList>
            <consortium name="Ensembl"/>
        </authorList>
    </citation>
    <scope>IDENTIFICATION</scope>
</reference>
<dbReference type="InterPro" id="IPR013106">
    <property type="entry name" value="Ig_V-set"/>
</dbReference>
<protein>
    <recommendedName>
        <fullName evidence="3">Ig-like domain-containing protein</fullName>
    </recommendedName>
</protein>
<evidence type="ECO:0000259" key="3">
    <source>
        <dbReference type="PROSITE" id="PS50835"/>
    </source>
</evidence>
<evidence type="ECO:0000313" key="4">
    <source>
        <dbReference type="Ensembl" id="ENSPNYP00000014073.1"/>
    </source>
</evidence>
<dbReference type="GeneTree" id="ENSGT00990000204043"/>
<dbReference type="PROSITE" id="PS50835">
    <property type="entry name" value="IG_LIKE"/>
    <property type="match status" value="1"/>
</dbReference>
<dbReference type="Gene3D" id="2.60.40.10">
    <property type="entry name" value="Immunoglobulins"/>
    <property type="match status" value="1"/>
</dbReference>
<dbReference type="InterPro" id="IPR007110">
    <property type="entry name" value="Ig-like_dom"/>
</dbReference>
<accession>A0A3B4FWV2</accession>
<dbReference type="PANTHER" id="PTHR23268">
    <property type="entry name" value="T-CELL RECEPTOR BETA CHAIN"/>
    <property type="match status" value="1"/>
</dbReference>
<dbReference type="InterPro" id="IPR050413">
    <property type="entry name" value="TCR_beta_variable"/>
</dbReference>
<proteinExistence type="predicted"/>
<keyword evidence="2" id="KW-0391">Immunity</keyword>
<keyword evidence="1" id="KW-0732">Signal</keyword>
<feature type="domain" description="Ig-like" evidence="3">
    <location>
        <begin position="19"/>
        <end position="110"/>
    </location>
</feature>
<dbReference type="GO" id="GO:0007166">
    <property type="term" value="P:cell surface receptor signaling pathway"/>
    <property type="evidence" value="ECO:0007669"/>
    <property type="project" value="TreeGrafter"/>
</dbReference>
<dbReference type="SUPFAM" id="SSF48726">
    <property type="entry name" value="Immunoglobulin"/>
    <property type="match status" value="1"/>
</dbReference>
<sequence>MCWLYCSSVHQTPADIYTKGEDVKINCSQSIQNYDTILWYKQSAKLLQFLGYMYLNNYNPEPGVNVSMDGNADKGKNGTLIIKEPKVSSSGVYFCAAYYHSAARHYTSIQKRNKPKFFLFL</sequence>
<dbReference type="GO" id="GO:0002376">
    <property type="term" value="P:immune system process"/>
    <property type="evidence" value="ECO:0007669"/>
    <property type="project" value="UniProtKB-KW"/>
</dbReference>
<dbReference type="PANTHER" id="PTHR23268:SF102">
    <property type="entry name" value="IMMUNOGLOBULIN V-SET DOMAIN-CONTAINING PROTEIN"/>
    <property type="match status" value="1"/>
</dbReference>
<name>A0A3B4FWV2_9CICH</name>
<organism evidence="4">
    <name type="scientific">Pundamilia nyererei</name>
    <dbReference type="NCBI Taxonomy" id="303518"/>
    <lineage>
        <taxon>Eukaryota</taxon>
        <taxon>Metazoa</taxon>
        <taxon>Chordata</taxon>
        <taxon>Craniata</taxon>
        <taxon>Vertebrata</taxon>
        <taxon>Euteleostomi</taxon>
        <taxon>Actinopterygii</taxon>
        <taxon>Neopterygii</taxon>
        <taxon>Teleostei</taxon>
        <taxon>Neoteleostei</taxon>
        <taxon>Acanthomorphata</taxon>
        <taxon>Ovalentaria</taxon>
        <taxon>Cichlomorphae</taxon>
        <taxon>Cichliformes</taxon>
        <taxon>Cichlidae</taxon>
        <taxon>African cichlids</taxon>
        <taxon>Pseudocrenilabrinae</taxon>
        <taxon>Haplochromini</taxon>
        <taxon>Pundamilia</taxon>
    </lineage>
</organism>
<evidence type="ECO:0000256" key="1">
    <source>
        <dbReference type="ARBA" id="ARBA00022729"/>
    </source>
</evidence>
<dbReference type="Pfam" id="PF07686">
    <property type="entry name" value="V-set"/>
    <property type="match status" value="1"/>
</dbReference>
<evidence type="ECO:0000256" key="2">
    <source>
        <dbReference type="ARBA" id="ARBA00022859"/>
    </source>
</evidence>
<dbReference type="GO" id="GO:0005886">
    <property type="term" value="C:plasma membrane"/>
    <property type="evidence" value="ECO:0007669"/>
    <property type="project" value="TreeGrafter"/>
</dbReference>
<dbReference type="InterPro" id="IPR013783">
    <property type="entry name" value="Ig-like_fold"/>
</dbReference>
<dbReference type="InterPro" id="IPR036179">
    <property type="entry name" value="Ig-like_dom_sf"/>
</dbReference>